<comment type="similarity">
    <text evidence="1 6">Belongs to the FMO family.</text>
</comment>
<keyword evidence="6" id="KW-0503">Monooxygenase</keyword>
<gene>
    <name evidence="7" type="ORF">KP509_31G037800</name>
</gene>
<dbReference type="Pfam" id="PF00743">
    <property type="entry name" value="FMO-like"/>
    <property type="match status" value="1"/>
</dbReference>
<proteinExistence type="inferred from homology"/>
<keyword evidence="2 6" id="KW-0285">Flavoprotein</keyword>
<dbReference type="PANTHER" id="PTHR43539:SF78">
    <property type="entry name" value="FLAVIN-CONTAINING MONOOXYGENASE"/>
    <property type="match status" value="1"/>
</dbReference>
<dbReference type="InterPro" id="IPR020946">
    <property type="entry name" value="Flavin_mOase-like"/>
</dbReference>
<evidence type="ECO:0000256" key="1">
    <source>
        <dbReference type="ARBA" id="ARBA00009183"/>
    </source>
</evidence>
<dbReference type="SUPFAM" id="SSF51905">
    <property type="entry name" value="FAD/NAD(P)-binding domain"/>
    <property type="match status" value="2"/>
</dbReference>
<dbReference type="PRINTS" id="PR00368">
    <property type="entry name" value="FADPNR"/>
</dbReference>
<dbReference type="AlphaFoldDB" id="A0A8T2QZ05"/>
<keyword evidence="4 6" id="KW-0560">Oxidoreductase</keyword>
<name>A0A8T2QZ05_CERRI</name>
<dbReference type="GO" id="GO:0103075">
    <property type="term" value="F:indole-3-pyruvate monooxygenase activity"/>
    <property type="evidence" value="ECO:0007669"/>
    <property type="project" value="UniProtKB-EC"/>
</dbReference>
<dbReference type="EMBL" id="CM035436">
    <property type="protein sequence ID" value="KAH7288708.1"/>
    <property type="molecule type" value="Genomic_DNA"/>
</dbReference>
<evidence type="ECO:0000313" key="7">
    <source>
        <dbReference type="EMBL" id="KAH7288708.1"/>
    </source>
</evidence>
<organism evidence="7 8">
    <name type="scientific">Ceratopteris richardii</name>
    <name type="common">Triangle waterfern</name>
    <dbReference type="NCBI Taxonomy" id="49495"/>
    <lineage>
        <taxon>Eukaryota</taxon>
        <taxon>Viridiplantae</taxon>
        <taxon>Streptophyta</taxon>
        <taxon>Embryophyta</taxon>
        <taxon>Tracheophyta</taxon>
        <taxon>Polypodiopsida</taxon>
        <taxon>Polypodiidae</taxon>
        <taxon>Polypodiales</taxon>
        <taxon>Pteridineae</taxon>
        <taxon>Pteridaceae</taxon>
        <taxon>Parkerioideae</taxon>
        <taxon>Ceratopteris</taxon>
    </lineage>
</organism>
<reference evidence="7" key="1">
    <citation type="submission" date="2021-08" db="EMBL/GenBank/DDBJ databases">
        <title>WGS assembly of Ceratopteris richardii.</title>
        <authorList>
            <person name="Marchant D.B."/>
            <person name="Chen G."/>
            <person name="Jenkins J."/>
            <person name="Shu S."/>
            <person name="Leebens-Mack J."/>
            <person name="Grimwood J."/>
            <person name="Schmutz J."/>
            <person name="Soltis P."/>
            <person name="Soltis D."/>
            <person name="Chen Z.-H."/>
        </authorList>
    </citation>
    <scope>NUCLEOTIDE SEQUENCE</scope>
    <source>
        <strain evidence="7">Whitten #5841</strain>
        <tissue evidence="7">Leaf</tissue>
    </source>
</reference>
<comment type="cofactor">
    <cofactor evidence="6">
        <name>FAD</name>
        <dbReference type="ChEBI" id="CHEBI:57692"/>
    </cofactor>
</comment>
<dbReference type="InterPro" id="IPR036188">
    <property type="entry name" value="FAD/NAD-bd_sf"/>
</dbReference>
<dbReference type="GO" id="GO:0050660">
    <property type="term" value="F:flavin adenine dinucleotide binding"/>
    <property type="evidence" value="ECO:0007669"/>
    <property type="project" value="InterPro"/>
</dbReference>
<sequence>MELMRIVLSDIISRDLTQMKAAPNNQRPRENIVDVCERLSSISSNSGISSVLECINADALVIGAGPAGLATAVCLQRKGVHNVVVLEQSDCIASLWRERTYDRLCLHIPKHLSELPYMHFPREVPKFPTRRQFLDYLDAYARENSIRPHFNQKVWRAWHNDSERMWYVHTVAAADEGDLIQLPRTYRAACLVVASGENAEPILPSEGATPGIRSACNFPGLHQFSGKVLHSCQYKNGHSFRGKSVLVVGCGNSGLEVSLDLADHGAMPSISVRSPVHVLPREIYGISTFSIAMALSKFLTLRWTDRLLLWLSGLVLGDLSAYGFRRPSPGPLELKETIGKTPLLDVGALTRVKDGSIRVVPAVHSFASTGCFFADGNFEDFDAVVLATGYQNNVPSWLKVESTCMSDGCRGQWKSTNNLYFAGFSRKGLLGISLDARRIAVDIQQQQKFRHSTKT</sequence>
<evidence type="ECO:0000256" key="5">
    <source>
        <dbReference type="ARBA" id="ARBA00047707"/>
    </source>
</evidence>
<dbReference type="EC" id="1.-.-.-" evidence="6"/>
<accession>A0A8T2QZ05</accession>
<dbReference type="Proteomes" id="UP000825935">
    <property type="component" value="Chromosome 31"/>
</dbReference>
<dbReference type="PANTHER" id="PTHR43539">
    <property type="entry name" value="FLAVIN-BINDING MONOOXYGENASE-LIKE PROTEIN (AFU_ORTHOLOGUE AFUA_4G09220)"/>
    <property type="match status" value="1"/>
</dbReference>
<evidence type="ECO:0000256" key="4">
    <source>
        <dbReference type="ARBA" id="ARBA00023002"/>
    </source>
</evidence>
<evidence type="ECO:0000256" key="3">
    <source>
        <dbReference type="ARBA" id="ARBA00022827"/>
    </source>
</evidence>
<evidence type="ECO:0000256" key="2">
    <source>
        <dbReference type="ARBA" id="ARBA00022630"/>
    </source>
</evidence>
<dbReference type="Gene3D" id="3.50.50.60">
    <property type="entry name" value="FAD/NAD(P)-binding domain"/>
    <property type="match status" value="1"/>
</dbReference>
<dbReference type="OMA" id="AYKIEDH"/>
<keyword evidence="3 6" id="KW-0274">FAD</keyword>
<evidence type="ECO:0000313" key="8">
    <source>
        <dbReference type="Proteomes" id="UP000825935"/>
    </source>
</evidence>
<keyword evidence="8" id="KW-1185">Reference proteome</keyword>
<comment type="caution">
    <text evidence="7">The sequence shown here is derived from an EMBL/GenBank/DDBJ whole genome shotgun (WGS) entry which is preliminary data.</text>
</comment>
<dbReference type="OrthoDB" id="74360at2759"/>
<protein>
    <recommendedName>
        <fullName evidence="6">Flavin-containing monooxygenase</fullName>
        <ecNumber evidence="6">1.-.-.-</ecNumber>
    </recommendedName>
</protein>
<dbReference type="InterPro" id="IPR050982">
    <property type="entry name" value="Auxin_biosynth/cation_transpt"/>
</dbReference>
<dbReference type="PRINTS" id="PR00411">
    <property type="entry name" value="PNDRDTASEI"/>
</dbReference>
<evidence type="ECO:0000256" key="6">
    <source>
        <dbReference type="RuleBase" id="RU361177"/>
    </source>
</evidence>
<comment type="catalytic activity">
    <reaction evidence="5">
        <text>indole-3-pyruvate + NADPH + O2 + H(+) = (indol-3-yl)acetate + CO2 + NADP(+) + H2O</text>
        <dbReference type="Rhea" id="RHEA:34331"/>
        <dbReference type="ChEBI" id="CHEBI:15377"/>
        <dbReference type="ChEBI" id="CHEBI:15378"/>
        <dbReference type="ChEBI" id="CHEBI:15379"/>
        <dbReference type="ChEBI" id="CHEBI:16526"/>
        <dbReference type="ChEBI" id="CHEBI:17640"/>
        <dbReference type="ChEBI" id="CHEBI:30854"/>
        <dbReference type="ChEBI" id="CHEBI:57783"/>
        <dbReference type="ChEBI" id="CHEBI:58349"/>
        <dbReference type="EC" id="1.14.13.168"/>
    </reaction>
</comment>
<dbReference type="GO" id="GO:0004499">
    <property type="term" value="F:N,N-dimethylaniline monooxygenase activity"/>
    <property type="evidence" value="ECO:0007669"/>
    <property type="project" value="InterPro"/>
</dbReference>
<dbReference type="GO" id="GO:0050661">
    <property type="term" value="F:NADP binding"/>
    <property type="evidence" value="ECO:0007669"/>
    <property type="project" value="InterPro"/>
</dbReference>